<evidence type="ECO:0000313" key="3">
    <source>
        <dbReference type="Proteomes" id="UP001521785"/>
    </source>
</evidence>
<feature type="chain" id="PRO_5045754355" evidence="1">
    <location>
        <begin position="17"/>
        <end position="179"/>
    </location>
</feature>
<dbReference type="Proteomes" id="UP001521785">
    <property type="component" value="Unassembled WGS sequence"/>
</dbReference>
<evidence type="ECO:0000256" key="1">
    <source>
        <dbReference type="SAM" id="SignalP"/>
    </source>
</evidence>
<accession>A0ABR3QVK6</accession>
<reference evidence="2 3" key="1">
    <citation type="submission" date="2024-02" db="EMBL/GenBank/DDBJ databases">
        <title>De novo assembly and annotation of 12 fungi associated with fruit tree decline syndrome in Ontario, Canada.</title>
        <authorList>
            <person name="Sulman M."/>
            <person name="Ellouze W."/>
            <person name="Ilyukhin E."/>
        </authorList>
    </citation>
    <scope>NUCLEOTIDE SEQUENCE [LARGE SCALE GENOMIC DNA]</scope>
    <source>
        <strain evidence="2 3">M42-189</strain>
    </source>
</reference>
<comment type="caution">
    <text evidence="2">The sequence shown here is derived from an EMBL/GenBank/DDBJ whole genome shotgun (WGS) entry which is preliminary data.</text>
</comment>
<dbReference type="EMBL" id="JAKJXO020000015">
    <property type="protein sequence ID" value="KAL1595934.1"/>
    <property type="molecule type" value="Genomic_DNA"/>
</dbReference>
<evidence type="ECO:0000313" key="2">
    <source>
        <dbReference type="EMBL" id="KAL1595934.1"/>
    </source>
</evidence>
<proteinExistence type="predicted"/>
<feature type="signal peptide" evidence="1">
    <location>
        <begin position="1"/>
        <end position="16"/>
    </location>
</feature>
<keyword evidence="1" id="KW-0732">Signal</keyword>
<sequence>MKFFAIASGLIAAVSAIDIRLRSGGGCTGTYVACLGINPNTCCSNGGSAFIAIGAVAIPSNWRIELRTYQNGGCNTLRGIQGSGGATNMCISENDGIARLTGGGWNFASKKRNAAAEACESTGCTATAKPDILVLEDESTTFAIAEMEEPLLNVLLDYAVNGTQAADIPQVYEPYKIET</sequence>
<gene>
    <name evidence="2" type="ORF">SLS60_009624</name>
</gene>
<keyword evidence="3" id="KW-1185">Reference proteome</keyword>
<protein>
    <submittedName>
        <fullName evidence="2">Uncharacterized protein</fullName>
    </submittedName>
</protein>
<name>A0ABR3QVK6_9PLEO</name>
<organism evidence="2 3">
    <name type="scientific">Paraconiothyrium brasiliense</name>
    <dbReference type="NCBI Taxonomy" id="300254"/>
    <lineage>
        <taxon>Eukaryota</taxon>
        <taxon>Fungi</taxon>
        <taxon>Dikarya</taxon>
        <taxon>Ascomycota</taxon>
        <taxon>Pezizomycotina</taxon>
        <taxon>Dothideomycetes</taxon>
        <taxon>Pleosporomycetidae</taxon>
        <taxon>Pleosporales</taxon>
        <taxon>Massarineae</taxon>
        <taxon>Didymosphaeriaceae</taxon>
        <taxon>Paraconiothyrium</taxon>
    </lineage>
</organism>